<evidence type="ECO:0000313" key="7">
    <source>
        <dbReference type="EMBL" id="CAK9032520.1"/>
    </source>
</evidence>
<evidence type="ECO:0000256" key="5">
    <source>
        <dbReference type="ARBA" id="ARBA00023136"/>
    </source>
</evidence>
<feature type="transmembrane region" description="Helical" evidence="6">
    <location>
        <begin position="53"/>
        <end position="73"/>
    </location>
</feature>
<organism evidence="7 8">
    <name type="scientific">Durusdinium trenchii</name>
    <dbReference type="NCBI Taxonomy" id="1381693"/>
    <lineage>
        <taxon>Eukaryota</taxon>
        <taxon>Sar</taxon>
        <taxon>Alveolata</taxon>
        <taxon>Dinophyceae</taxon>
        <taxon>Suessiales</taxon>
        <taxon>Symbiodiniaceae</taxon>
        <taxon>Durusdinium</taxon>
    </lineage>
</organism>
<name>A0ABP0L0E8_9DINO</name>
<evidence type="ECO:0000256" key="1">
    <source>
        <dbReference type="ARBA" id="ARBA00004370"/>
    </source>
</evidence>
<keyword evidence="8" id="KW-1185">Reference proteome</keyword>
<reference evidence="7 8" key="1">
    <citation type="submission" date="2024-02" db="EMBL/GenBank/DDBJ databases">
        <authorList>
            <person name="Chen Y."/>
            <person name="Shah S."/>
            <person name="Dougan E. K."/>
            <person name="Thang M."/>
            <person name="Chan C."/>
        </authorList>
    </citation>
    <scope>NUCLEOTIDE SEQUENCE [LARGE SCALE GENOMIC DNA]</scope>
</reference>
<keyword evidence="5 6" id="KW-0472">Membrane</keyword>
<dbReference type="PANTHER" id="PTHR12668">
    <property type="entry name" value="TRANSMEMBRANE PROTEIN 14, 15"/>
    <property type="match status" value="1"/>
</dbReference>
<feature type="non-terminal residue" evidence="7">
    <location>
        <position position="1"/>
    </location>
</feature>
<evidence type="ECO:0008006" key="9">
    <source>
        <dbReference type="Google" id="ProtNLM"/>
    </source>
</evidence>
<dbReference type="Proteomes" id="UP001642464">
    <property type="component" value="Unassembled WGS sequence"/>
</dbReference>
<evidence type="ECO:0000256" key="2">
    <source>
        <dbReference type="ARBA" id="ARBA00007590"/>
    </source>
</evidence>
<protein>
    <recommendedName>
        <fullName evidence="9">Transmembrane protein 14C</fullName>
    </recommendedName>
</protein>
<keyword evidence="3 6" id="KW-0812">Transmembrane</keyword>
<evidence type="ECO:0000256" key="4">
    <source>
        <dbReference type="ARBA" id="ARBA00022989"/>
    </source>
</evidence>
<comment type="caution">
    <text evidence="7">The sequence shown here is derived from an EMBL/GenBank/DDBJ whole genome shotgun (WGS) entry which is preliminary data.</text>
</comment>
<dbReference type="Pfam" id="PF03647">
    <property type="entry name" value="Tmemb_14"/>
    <property type="match status" value="1"/>
</dbReference>
<comment type="similarity">
    <text evidence="2">Belongs to the TMEM14 family.</text>
</comment>
<gene>
    <name evidence="7" type="ORF">SCF082_LOCUS20107</name>
</gene>
<proteinExistence type="inferred from homology"/>
<dbReference type="InterPro" id="IPR005349">
    <property type="entry name" value="TMEM14"/>
</dbReference>
<evidence type="ECO:0000256" key="6">
    <source>
        <dbReference type="SAM" id="Phobius"/>
    </source>
</evidence>
<evidence type="ECO:0000313" key="8">
    <source>
        <dbReference type="Proteomes" id="UP001642464"/>
    </source>
</evidence>
<accession>A0ABP0L0E8</accession>
<dbReference type="Gene3D" id="1.10.10.1740">
    <property type="entry name" value="Transmembrane protein 14-like"/>
    <property type="match status" value="1"/>
</dbReference>
<keyword evidence="4 6" id="KW-1133">Transmembrane helix</keyword>
<sequence length="114" mass="12005">SAHPNFTVGGLLALGGAYGYYKAGSLPSLLGGGTSGALMLASGFMVEHDPQSAFLLGSATSGLLSAGMLPRFLKSKKMMPTGMVSLLGLMAFAYNCMQLQKWWDPEELPFLKAK</sequence>
<dbReference type="EMBL" id="CAXAMM010013914">
    <property type="protein sequence ID" value="CAK9032520.1"/>
    <property type="molecule type" value="Genomic_DNA"/>
</dbReference>
<evidence type="ECO:0000256" key="3">
    <source>
        <dbReference type="ARBA" id="ARBA00022692"/>
    </source>
</evidence>
<comment type="subcellular location">
    <subcellularLocation>
        <location evidence="1">Membrane</location>
    </subcellularLocation>
</comment>
<dbReference type="InterPro" id="IPR044890">
    <property type="entry name" value="TMEM14_sf"/>
</dbReference>